<protein>
    <recommendedName>
        <fullName evidence="5">Lipoprotein</fullName>
    </recommendedName>
</protein>
<dbReference type="AlphaFoldDB" id="A0AAW9DLY4"/>
<feature type="region of interest" description="Disordered" evidence="1">
    <location>
        <begin position="22"/>
        <end position="41"/>
    </location>
</feature>
<feature type="signal peptide" evidence="2">
    <location>
        <begin position="1"/>
        <end position="22"/>
    </location>
</feature>
<evidence type="ECO:0000313" key="4">
    <source>
        <dbReference type="Proteomes" id="UP001279553"/>
    </source>
</evidence>
<comment type="caution">
    <text evidence="3">The sequence shown here is derived from an EMBL/GenBank/DDBJ whole genome shotgun (WGS) entry which is preliminary data.</text>
</comment>
<sequence>MQIRTMRLGAIAGMVVLGASLAGCSGSPPTRTTTTTEETSTRPVMVAPQGAPATVTTTHSETEQVNQ</sequence>
<proteinExistence type="predicted"/>
<reference evidence="3 4" key="1">
    <citation type="submission" date="2023-11" db="EMBL/GenBank/DDBJ databases">
        <title>MicrobeMod: A computational toolkit for identifying prokaryotic methylation and restriction-modification with nanopore sequencing.</title>
        <authorList>
            <person name="Crits-Christoph A."/>
            <person name="Kang S.C."/>
            <person name="Lee H."/>
            <person name="Ostrov N."/>
        </authorList>
    </citation>
    <scope>NUCLEOTIDE SEQUENCE [LARGE SCALE GENOMIC DNA]</scope>
    <source>
        <strain evidence="3 4">DSMZ 700</strain>
    </source>
</reference>
<evidence type="ECO:0000256" key="1">
    <source>
        <dbReference type="SAM" id="MobiDB-lite"/>
    </source>
</evidence>
<feature type="compositionally biased region" description="Polar residues" evidence="1">
    <location>
        <begin position="54"/>
        <end position="67"/>
    </location>
</feature>
<gene>
    <name evidence="3" type="ORF">SIL87_04665</name>
</gene>
<keyword evidence="2" id="KW-0732">Signal</keyword>
<organism evidence="3 4">
    <name type="scientific">Acidiphilium acidophilum</name>
    <name type="common">Thiobacillus acidophilus</name>
    <dbReference type="NCBI Taxonomy" id="76588"/>
    <lineage>
        <taxon>Bacteria</taxon>
        <taxon>Pseudomonadati</taxon>
        <taxon>Pseudomonadota</taxon>
        <taxon>Alphaproteobacteria</taxon>
        <taxon>Acetobacterales</taxon>
        <taxon>Acidocellaceae</taxon>
        <taxon>Acidiphilium</taxon>
    </lineage>
</organism>
<dbReference type="PROSITE" id="PS51257">
    <property type="entry name" value="PROKAR_LIPOPROTEIN"/>
    <property type="match status" value="1"/>
</dbReference>
<evidence type="ECO:0000256" key="2">
    <source>
        <dbReference type="SAM" id="SignalP"/>
    </source>
</evidence>
<feature type="chain" id="PRO_5043925561" description="Lipoprotein" evidence="2">
    <location>
        <begin position="23"/>
        <end position="67"/>
    </location>
</feature>
<feature type="compositionally biased region" description="Low complexity" evidence="1">
    <location>
        <begin position="27"/>
        <end position="41"/>
    </location>
</feature>
<feature type="region of interest" description="Disordered" evidence="1">
    <location>
        <begin position="47"/>
        <end position="67"/>
    </location>
</feature>
<dbReference type="EMBL" id="JAWXYB010000018">
    <property type="protein sequence ID" value="MDX5930058.1"/>
    <property type="molecule type" value="Genomic_DNA"/>
</dbReference>
<dbReference type="RefSeq" id="WP_319613025.1">
    <property type="nucleotide sequence ID" value="NZ_JAWXYB010000018.1"/>
</dbReference>
<accession>A0AAW9DLY4</accession>
<dbReference type="Proteomes" id="UP001279553">
    <property type="component" value="Unassembled WGS sequence"/>
</dbReference>
<name>A0AAW9DLY4_ACIAO</name>
<keyword evidence="4" id="KW-1185">Reference proteome</keyword>
<evidence type="ECO:0000313" key="3">
    <source>
        <dbReference type="EMBL" id="MDX5930058.1"/>
    </source>
</evidence>
<evidence type="ECO:0008006" key="5">
    <source>
        <dbReference type="Google" id="ProtNLM"/>
    </source>
</evidence>